<dbReference type="InterPro" id="IPR002575">
    <property type="entry name" value="Aminoglycoside_PTrfase"/>
</dbReference>
<dbReference type="EMBL" id="QGDH01000008">
    <property type="protein sequence ID" value="RAR15784.1"/>
    <property type="molecule type" value="Genomic_DNA"/>
</dbReference>
<dbReference type="AlphaFoldDB" id="A0A364NEN3"/>
<evidence type="ECO:0000259" key="2">
    <source>
        <dbReference type="Pfam" id="PF01636"/>
    </source>
</evidence>
<keyword evidence="4" id="KW-1185">Reference proteome</keyword>
<dbReference type="InterPro" id="IPR011009">
    <property type="entry name" value="Kinase-like_dom_sf"/>
</dbReference>
<feature type="domain" description="Aminoglycoside phosphotransferase" evidence="2">
    <location>
        <begin position="155"/>
        <end position="386"/>
    </location>
</feature>
<dbReference type="Gene3D" id="3.90.1200.10">
    <property type="match status" value="1"/>
</dbReference>
<dbReference type="SUPFAM" id="SSF56112">
    <property type="entry name" value="Protein kinase-like (PK-like)"/>
    <property type="match status" value="1"/>
</dbReference>
<name>A0A364NEN3_STELY</name>
<accession>A0A364NEN3</accession>
<dbReference type="PANTHER" id="PTHR21310:SF56">
    <property type="entry name" value="AMINOGLYCOSIDE PHOSPHOTRANSFERASE DOMAIN-CONTAINING PROTEIN"/>
    <property type="match status" value="1"/>
</dbReference>
<protein>
    <recommendedName>
        <fullName evidence="2">Aminoglycoside phosphotransferase domain-containing protein</fullName>
    </recommendedName>
</protein>
<gene>
    <name evidence="3" type="ORF">DDE83_000800</name>
</gene>
<feature type="region of interest" description="Disordered" evidence="1">
    <location>
        <begin position="271"/>
        <end position="292"/>
    </location>
</feature>
<reference evidence="4" key="1">
    <citation type="submission" date="2018-05" db="EMBL/GenBank/DDBJ databases">
        <title>Draft genome sequence of Stemphylium lycopersici strain CIDEFI 213.</title>
        <authorList>
            <person name="Medina R."/>
            <person name="Franco M.E.E."/>
            <person name="Lucentini C.G."/>
            <person name="Saparrat M.C.N."/>
            <person name="Balatti P.A."/>
        </authorList>
    </citation>
    <scope>NUCLEOTIDE SEQUENCE [LARGE SCALE GENOMIC DNA]</scope>
    <source>
        <strain evidence="4">CIDEFI 213</strain>
    </source>
</reference>
<organism evidence="3 4">
    <name type="scientific">Stemphylium lycopersici</name>
    <name type="common">Tomato gray leaf spot disease fungus</name>
    <name type="synonym">Thyrospora lycopersici</name>
    <dbReference type="NCBI Taxonomy" id="183478"/>
    <lineage>
        <taxon>Eukaryota</taxon>
        <taxon>Fungi</taxon>
        <taxon>Dikarya</taxon>
        <taxon>Ascomycota</taxon>
        <taxon>Pezizomycotina</taxon>
        <taxon>Dothideomycetes</taxon>
        <taxon>Pleosporomycetidae</taxon>
        <taxon>Pleosporales</taxon>
        <taxon>Pleosporineae</taxon>
        <taxon>Pleosporaceae</taxon>
        <taxon>Stemphylium</taxon>
    </lineage>
</organism>
<feature type="compositionally biased region" description="Polar residues" evidence="1">
    <location>
        <begin position="283"/>
        <end position="292"/>
    </location>
</feature>
<dbReference type="Proteomes" id="UP000249619">
    <property type="component" value="Unassembled WGS sequence"/>
</dbReference>
<dbReference type="PANTHER" id="PTHR21310">
    <property type="entry name" value="AMINOGLYCOSIDE PHOSPHOTRANSFERASE-RELATED-RELATED"/>
    <property type="match status" value="1"/>
</dbReference>
<evidence type="ECO:0000313" key="4">
    <source>
        <dbReference type="Proteomes" id="UP000249619"/>
    </source>
</evidence>
<dbReference type="InterPro" id="IPR051678">
    <property type="entry name" value="AGP_Transferase"/>
</dbReference>
<sequence>MSAQHEMMQQTDEAVNVRENYSNLVTKMPSTCSPDGSTKYKTLGPSPSYLVRRQEDSTENASSIHSQTSTIEFEQKLYEAFQQKATQLVLDLFPGYCAEDVKIESMQGGGNNCVIGITLCKSPPKPPWYSLRRIRNTMQPCLTGRRSRETQPTPKKFILRIPSSPTQDMHHQVTTLAYLAHRISYPVPRVVVFDASEDNALGQAYMLQERLPGKPLTELWADLNQAQRLSATRAISNILLDLQTVKSRSPGIISTRNTTYDLRRDLVSTEPVPISRSRHTSGPGRNQATNAHLSNPQTTKTFLLDLVARQRAHAAAANLPACDALWARVVHMIHRLHGLALIPDLEPFCLSHADLHPRNVLAVSTSEATVEVTGILNWDRALFAPAFVSMRAPFFLWDAGADGGEEALVEPTDGGPLEVKRAFESVVGEDFLTSAYCVELVLMRRLWHVLLAGFESGGDIWMAEEVLEEFGKLHALD</sequence>
<evidence type="ECO:0000313" key="3">
    <source>
        <dbReference type="EMBL" id="RAR15784.1"/>
    </source>
</evidence>
<dbReference type="Pfam" id="PF01636">
    <property type="entry name" value="APH"/>
    <property type="match status" value="1"/>
</dbReference>
<comment type="caution">
    <text evidence="3">The sequence shown here is derived from an EMBL/GenBank/DDBJ whole genome shotgun (WGS) entry which is preliminary data.</text>
</comment>
<proteinExistence type="predicted"/>
<evidence type="ECO:0000256" key="1">
    <source>
        <dbReference type="SAM" id="MobiDB-lite"/>
    </source>
</evidence>